<dbReference type="FunFam" id="2.60.200.30:FF:000009">
    <property type="entry name" value="Poly(P)/ATP NAD kinase"/>
    <property type="match status" value="1"/>
</dbReference>
<organism evidence="7">
    <name type="scientific">bioreactor metagenome</name>
    <dbReference type="NCBI Taxonomy" id="1076179"/>
    <lineage>
        <taxon>unclassified sequences</taxon>
        <taxon>metagenomes</taxon>
        <taxon>ecological metagenomes</taxon>
    </lineage>
</organism>
<dbReference type="EMBL" id="VSSQ01066970">
    <property type="protein sequence ID" value="MPN19416.1"/>
    <property type="molecule type" value="Genomic_DNA"/>
</dbReference>
<evidence type="ECO:0000256" key="2">
    <source>
        <dbReference type="ARBA" id="ARBA00022741"/>
    </source>
</evidence>
<name>A0A645FZS5_9ZZZZ</name>
<dbReference type="Pfam" id="PF20143">
    <property type="entry name" value="NAD_kinase_C"/>
    <property type="match status" value="1"/>
</dbReference>
<comment type="caution">
    <text evidence="7">The sequence shown here is derived from an EMBL/GenBank/DDBJ whole genome shotgun (WGS) entry which is preliminary data.</text>
</comment>
<dbReference type="SUPFAM" id="SSF111331">
    <property type="entry name" value="NAD kinase/diacylglycerol kinase-like"/>
    <property type="match status" value="1"/>
</dbReference>
<keyword evidence="5" id="KW-0521">NADP</keyword>
<gene>
    <name evidence="7" type="primary">nadK_37</name>
    <name evidence="7" type="ORF">SDC9_166785</name>
</gene>
<evidence type="ECO:0000313" key="7">
    <source>
        <dbReference type="EMBL" id="MPN19416.1"/>
    </source>
</evidence>
<dbReference type="GO" id="GO:0003951">
    <property type="term" value="F:NAD+ kinase activity"/>
    <property type="evidence" value="ECO:0007669"/>
    <property type="project" value="UniProtKB-EC"/>
</dbReference>
<dbReference type="Gene3D" id="2.60.200.30">
    <property type="entry name" value="Probable inorganic polyphosphate/atp-NAD kinase, domain 2"/>
    <property type="match status" value="1"/>
</dbReference>
<keyword evidence="2" id="KW-0547">Nucleotide-binding</keyword>
<accession>A0A645FZS5</accession>
<dbReference type="InterPro" id="IPR016064">
    <property type="entry name" value="NAD/diacylglycerol_kinase_sf"/>
</dbReference>
<keyword evidence="4" id="KW-0067">ATP-binding</keyword>
<sequence>MGTMGFLASADGSDANETIVKVLNNEYKLEKRLMLESEITSESDTPKTYNAVNDVCITRGVFTKITSYSIFVNDEYVATFRADGIIISTPTGSTAYNLSAGGPVLKPDISCMVITPICAHSLHSRSIVVSADDVIRVEASFGSNGDIIMSMDGQTSVILNNGDSIKIRKSEHSVNIIKTNKMGFYDILRRKLISKGE</sequence>
<dbReference type="EC" id="2.7.1.23" evidence="7"/>
<evidence type="ECO:0000256" key="6">
    <source>
        <dbReference type="ARBA" id="ARBA00023027"/>
    </source>
</evidence>
<dbReference type="PANTHER" id="PTHR20275">
    <property type="entry name" value="NAD KINASE"/>
    <property type="match status" value="1"/>
</dbReference>
<evidence type="ECO:0000256" key="3">
    <source>
        <dbReference type="ARBA" id="ARBA00022777"/>
    </source>
</evidence>
<dbReference type="InterPro" id="IPR017437">
    <property type="entry name" value="ATP-NAD_kinase_PpnK-typ_C"/>
</dbReference>
<reference evidence="7" key="1">
    <citation type="submission" date="2019-08" db="EMBL/GenBank/DDBJ databases">
        <authorList>
            <person name="Kucharzyk K."/>
            <person name="Murdoch R.W."/>
            <person name="Higgins S."/>
            <person name="Loffler F."/>
        </authorList>
    </citation>
    <scope>NUCLEOTIDE SEQUENCE</scope>
</reference>
<keyword evidence="1 7" id="KW-0808">Transferase</keyword>
<proteinExistence type="predicted"/>
<dbReference type="PANTHER" id="PTHR20275:SF0">
    <property type="entry name" value="NAD KINASE"/>
    <property type="match status" value="1"/>
</dbReference>
<evidence type="ECO:0000256" key="4">
    <source>
        <dbReference type="ARBA" id="ARBA00022840"/>
    </source>
</evidence>
<evidence type="ECO:0000256" key="5">
    <source>
        <dbReference type="ARBA" id="ARBA00022857"/>
    </source>
</evidence>
<dbReference type="GO" id="GO:0006741">
    <property type="term" value="P:NADP+ biosynthetic process"/>
    <property type="evidence" value="ECO:0007669"/>
    <property type="project" value="UniProtKB-ARBA"/>
</dbReference>
<keyword evidence="6" id="KW-0520">NAD</keyword>
<dbReference type="GO" id="GO:0005524">
    <property type="term" value="F:ATP binding"/>
    <property type="evidence" value="ECO:0007669"/>
    <property type="project" value="UniProtKB-KW"/>
</dbReference>
<evidence type="ECO:0000256" key="1">
    <source>
        <dbReference type="ARBA" id="ARBA00022679"/>
    </source>
</evidence>
<protein>
    <submittedName>
        <fullName evidence="7">NAD kinase</fullName>
        <ecNumber evidence="7">2.7.1.23</ecNumber>
    </submittedName>
</protein>
<keyword evidence="3 7" id="KW-0418">Kinase</keyword>
<dbReference type="GO" id="GO:0019674">
    <property type="term" value="P:NAD+ metabolic process"/>
    <property type="evidence" value="ECO:0007669"/>
    <property type="project" value="InterPro"/>
</dbReference>
<dbReference type="AlphaFoldDB" id="A0A645FZS5"/>